<name>A0A8B7Y4U4_ACAPL</name>
<keyword evidence="2" id="KW-0343">GTPase activation</keyword>
<dbReference type="InterPro" id="IPR008936">
    <property type="entry name" value="Rho_GTPase_activation_prot"/>
</dbReference>
<evidence type="ECO:0000259" key="6">
    <source>
        <dbReference type="PROSITE" id="PS50848"/>
    </source>
</evidence>
<feature type="domain" description="START" evidence="6">
    <location>
        <begin position="1180"/>
        <end position="1393"/>
    </location>
</feature>
<dbReference type="Pfam" id="PF07647">
    <property type="entry name" value="SAM_2"/>
    <property type="match status" value="1"/>
</dbReference>
<protein>
    <submittedName>
        <fullName evidence="8 9">Rho GTPase-activating protein 7-like isoform X1</fullName>
    </submittedName>
</protein>
<dbReference type="InterPro" id="IPR002913">
    <property type="entry name" value="START_lipid-bd_dom"/>
</dbReference>
<organism evidence="7 8">
    <name type="scientific">Acanthaster planci</name>
    <name type="common">Crown-of-thorns starfish</name>
    <dbReference type="NCBI Taxonomy" id="133434"/>
    <lineage>
        <taxon>Eukaryota</taxon>
        <taxon>Metazoa</taxon>
        <taxon>Echinodermata</taxon>
        <taxon>Eleutherozoa</taxon>
        <taxon>Asterozoa</taxon>
        <taxon>Asteroidea</taxon>
        <taxon>Valvatacea</taxon>
        <taxon>Valvatida</taxon>
        <taxon>Acanthasteridae</taxon>
        <taxon>Acanthaster</taxon>
    </lineage>
</organism>
<keyword evidence="7" id="KW-1185">Reference proteome</keyword>
<evidence type="ECO:0000259" key="5">
    <source>
        <dbReference type="PROSITE" id="PS50238"/>
    </source>
</evidence>
<feature type="compositionally biased region" description="Polar residues" evidence="4">
    <location>
        <begin position="299"/>
        <end position="315"/>
    </location>
</feature>
<dbReference type="GO" id="GO:0008289">
    <property type="term" value="F:lipid binding"/>
    <property type="evidence" value="ECO:0007669"/>
    <property type="project" value="InterPro"/>
</dbReference>
<keyword evidence="3" id="KW-0597">Phosphoprotein</keyword>
<evidence type="ECO:0000313" key="9">
    <source>
        <dbReference type="RefSeq" id="XP_022086872.1"/>
    </source>
</evidence>
<evidence type="ECO:0000313" key="7">
    <source>
        <dbReference type="Proteomes" id="UP000694845"/>
    </source>
</evidence>
<dbReference type="SMART" id="SM00234">
    <property type="entry name" value="START"/>
    <property type="match status" value="1"/>
</dbReference>
<evidence type="ECO:0000256" key="2">
    <source>
        <dbReference type="ARBA" id="ARBA00022468"/>
    </source>
</evidence>
<dbReference type="OrthoDB" id="10003330at2759"/>
<feature type="region of interest" description="Disordered" evidence="4">
    <location>
        <begin position="434"/>
        <end position="468"/>
    </location>
</feature>
<dbReference type="RefSeq" id="XP_022086872.1">
    <property type="nucleotide sequence ID" value="XM_022231180.1"/>
</dbReference>
<feature type="compositionally biased region" description="Polar residues" evidence="4">
    <location>
        <begin position="267"/>
        <end position="285"/>
    </location>
</feature>
<sequence>MAESRDSVKDEGQTSPSSPSPRPLFRRMLAMVTPRTSHHHLGVSMDGMSDLSPDMRPRAASSPASAWSGHVPKIRVTRSGENSPTEGRSPRSSPLSSPDTERSKGWSMGAKPKKYKYLQCRLKSSREKAEIEAAETCQWLRAAGFPQYAQMFEECLFPIDISSVERDHDFLDQDLLDAVTRRLHILNKCSSMKIEAPLHRSGDESDEEDQCAISNKWKYTRSSGRWSRRMTDDGYPPLSPDTVGSNSAEGSPTLTHTPATRLDSSSRDSLVTTDNEGYTSASSFDSPAVIHKTYRTKRQSPNEITCSTSLGNHSLSPTRRTPPQSPTMLSIGEDGSRNAIIEISSPITVKKKTTEEEQGSKDRMKGAKNFLKRLDSLKLKRGSSQRGSKRGKEHKETLVISEPVIDDQGTLKRKIELFNCVDLDEACKIKSTPPHFMPLTPPMRRRAATGEKRNSEKRKGRVFSEPSSPLMSRKIDRHFYRELEEAHMTIITKKLTLSDVRNNNDEGERLFSLSPDKSLEIDISPASSPGTLERKLSCSGTVSCQCQSCQDKMAPWSSSEELSPKQAQTASPWTNSVYDNVPRTVHSSSEHVSTTQIAIAECEFLRQIYNLKNIGSEQSTADQPHSIPSTSTMASDQAHPSHHRSHSSVSRTQFETEKHDILTNITQLLLAEKNLDDDHLTVPIMRKRTRSNSLPDTRPCSMQVQNVTRFEGVDPELDGINTELEKLLNGINQSLHEMQENLRRDEGSLSSASSHSQVSSPVYSPVSSTFPSPFQSPLPSPHLNQSSSHKDLGDSILATSQDTTPPTTTMAMSVTSEGDMMIGPSDESLDMTNMPTTMRERRDSGVGNSLTRPSSSGKRPRIRWHSFQKSHRPSLNSRPFQISGLSVSQLLILRKLSLLKLTSLMERHSVTHRSGWSWMMPRFMKRIKSPDYKDRNIFGVPLLHILQTTGLPLPQSILYAMRFLRRTSAEAVGIFRKPGVRSRIQQLKRLNESNPDNMSYEGTTAYDVADMLKQYFRDLPEPVVTTKLSDTFISIFTSGMPKDLRLSALQAAIMLLPDENREVLQSLLLFLSDIAENSNENQMTAYNLAVCFAPSLFQLGKSPTPTIRQISSPRRTRKMATSRPDQKELIENVAANECLALMIREVKKLFMVPEDLMTKCHFSYMDLGEPVELEELGRKSSEEQGDYMSHMESCLQGLLKESRDKFKGWVVCPAVDGVDVAYKKVGDGHPLRLWKCSVEIGAPPADILQRVLRERHLWDEDLVKWRTVDALNKTTEVFQYVVNSMAPHPSRDYCVLRYWRNDLPRGTSALVSTSIEHPDGPLIGGVRGTVLASRFLIEPCGSGKSRLTHICRVDTKGRTVDWYNKAFGHIMARLVGKIRDLYIHEAEGPETKV</sequence>
<feature type="region of interest" description="Disordered" evidence="4">
    <location>
        <begin position="1"/>
        <end position="108"/>
    </location>
</feature>
<dbReference type="FunFam" id="3.30.530.20:FF:000009">
    <property type="entry name" value="StAR related lipid transfer domain containing 13"/>
    <property type="match status" value="1"/>
</dbReference>
<dbReference type="GO" id="GO:0030036">
    <property type="term" value="P:actin cytoskeleton organization"/>
    <property type="evidence" value="ECO:0007669"/>
    <property type="project" value="TreeGrafter"/>
</dbReference>
<dbReference type="Gene3D" id="1.10.555.10">
    <property type="entry name" value="Rho GTPase activation protein"/>
    <property type="match status" value="1"/>
</dbReference>
<comment type="subcellular location">
    <subcellularLocation>
        <location evidence="1">Membrane</location>
        <topology evidence="1">Peripheral membrane protein</topology>
    </subcellularLocation>
</comment>
<dbReference type="InterPro" id="IPR013761">
    <property type="entry name" value="SAM/pointed_sf"/>
</dbReference>
<feature type="domain" description="Rho-GAP" evidence="5">
    <location>
        <begin position="940"/>
        <end position="1150"/>
    </location>
</feature>
<dbReference type="GO" id="GO:0035023">
    <property type="term" value="P:regulation of Rho protein signal transduction"/>
    <property type="evidence" value="ECO:0007669"/>
    <property type="project" value="TreeGrafter"/>
</dbReference>
<proteinExistence type="predicted"/>
<feature type="compositionally biased region" description="Basic and acidic residues" evidence="4">
    <location>
        <begin position="1"/>
        <end position="12"/>
    </location>
</feature>
<dbReference type="GO" id="GO:0007165">
    <property type="term" value="P:signal transduction"/>
    <property type="evidence" value="ECO:0007669"/>
    <property type="project" value="InterPro"/>
</dbReference>
<dbReference type="KEGG" id="aplc:110977239"/>
<evidence type="ECO:0000256" key="1">
    <source>
        <dbReference type="ARBA" id="ARBA00004170"/>
    </source>
</evidence>
<dbReference type="Gene3D" id="1.10.287.2070">
    <property type="match status" value="1"/>
</dbReference>
<dbReference type="Pfam" id="PF00620">
    <property type="entry name" value="RhoGAP"/>
    <property type="match status" value="1"/>
</dbReference>
<feature type="region of interest" description="Disordered" evidence="4">
    <location>
        <begin position="616"/>
        <end position="654"/>
    </location>
</feature>
<feature type="compositionally biased region" description="Polar residues" evidence="4">
    <location>
        <begin position="242"/>
        <end position="258"/>
    </location>
</feature>
<evidence type="ECO:0000313" key="8">
    <source>
        <dbReference type="RefSeq" id="XP_022086871.1"/>
    </source>
</evidence>
<dbReference type="InterPro" id="IPR001660">
    <property type="entry name" value="SAM"/>
</dbReference>
<dbReference type="Proteomes" id="UP000694845">
    <property type="component" value="Unplaced"/>
</dbReference>
<feature type="region of interest" description="Disordered" evidence="4">
    <location>
        <begin position="742"/>
        <end position="861"/>
    </location>
</feature>
<accession>A0A8B7Y4U4</accession>
<dbReference type="InterPro" id="IPR023393">
    <property type="entry name" value="START-like_dom_sf"/>
</dbReference>
<feature type="compositionally biased region" description="Polar residues" evidence="4">
    <location>
        <begin position="846"/>
        <end position="857"/>
    </location>
</feature>
<evidence type="ECO:0000256" key="4">
    <source>
        <dbReference type="SAM" id="MobiDB-lite"/>
    </source>
</evidence>
<dbReference type="GeneID" id="110977239"/>
<dbReference type="CDD" id="cd08869">
    <property type="entry name" value="START_RhoGAP"/>
    <property type="match status" value="1"/>
</dbReference>
<dbReference type="GO" id="GO:0016020">
    <property type="term" value="C:membrane"/>
    <property type="evidence" value="ECO:0007669"/>
    <property type="project" value="UniProtKB-SubCell"/>
</dbReference>
<gene>
    <name evidence="8 9" type="primary">LOC110977239</name>
</gene>
<dbReference type="RefSeq" id="XP_022086871.1">
    <property type="nucleotide sequence ID" value="XM_022231179.1"/>
</dbReference>
<evidence type="ECO:0000256" key="3">
    <source>
        <dbReference type="ARBA" id="ARBA00022553"/>
    </source>
</evidence>
<dbReference type="PROSITE" id="PS50848">
    <property type="entry name" value="START"/>
    <property type="match status" value="1"/>
</dbReference>
<dbReference type="SUPFAM" id="SSF47769">
    <property type="entry name" value="SAM/Pointed domain"/>
    <property type="match status" value="1"/>
</dbReference>
<dbReference type="Gene3D" id="3.30.530.20">
    <property type="match status" value="1"/>
</dbReference>
<dbReference type="SUPFAM" id="SSF55961">
    <property type="entry name" value="Bet v1-like"/>
    <property type="match status" value="1"/>
</dbReference>
<dbReference type="SUPFAM" id="SSF48350">
    <property type="entry name" value="GTPase activation domain, GAP"/>
    <property type="match status" value="1"/>
</dbReference>
<feature type="compositionally biased region" description="Polar residues" evidence="4">
    <location>
        <begin position="616"/>
        <end position="635"/>
    </location>
</feature>
<feature type="compositionally biased region" description="Low complexity" evidence="4">
    <location>
        <begin position="748"/>
        <end position="773"/>
    </location>
</feature>
<dbReference type="InterPro" id="IPR000198">
    <property type="entry name" value="RhoGAP_dom"/>
</dbReference>
<dbReference type="GO" id="GO:0005096">
    <property type="term" value="F:GTPase activator activity"/>
    <property type="evidence" value="ECO:0007669"/>
    <property type="project" value="UniProtKB-KW"/>
</dbReference>
<feature type="region of interest" description="Disordered" evidence="4">
    <location>
        <begin position="226"/>
        <end position="332"/>
    </location>
</feature>
<dbReference type="SMART" id="SM00324">
    <property type="entry name" value="RhoGAP"/>
    <property type="match status" value="1"/>
</dbReference>
<reference evidence="8 9" key="1">
    <citation type="submission" date="2025-04" db="UniProtKB">
        <authorList>
            <consortium name="RefSeq"/>
        </authorList>
    </citation>
    <scope>IDENTIFICATION</scope>
</reference>
<dbReference type="Pfam" id="PF01852">
    <property type="entry name" value="START"/>
    <property type="match status" value="1"/>
</dbReference>
<dbReference type="PROSITE" id="PS50238">
    <property type="entry name" value="RHOGAP"/>
    <property type="match status" value="1"/>
</dbReference>
<feature type="compositionally biased region" description="Basic and acidic residues" evidence="4">
    <location>
        <begin position="352"/>
        <end position="365"/>
    </location>
</feature>
<feature type="region of interest" description="Disordered" evidence="4">
    <location>
        <begin position="350"/>
        <end position="370"/>
    </location>
</feature>
<feature type="compositionally biased region" description="Low complexity" evidence="4">
    <location>
        <begin position="58"/>
        <end position="68"/>
    </location>
</feature>
<dbReference type="OMA" id="CVNAMST"/>
<dbReference type="PANTHER" id="PTHR12659:SF7">
    <property type="entry name" value="CROSSVEINLESS C, ISOFORM C"/>
    <property type="match status" value="1"/>
</dbReference>
<dbReference type="PANTHER" id="PTHR12659">
    <property type="entry name" value="RHO-TYPE GTPASE ACTIVATING PROTEIN"/>
    <property type="match status" value="1"/>
</dbReference>